<evidence type="ECO:0000313" key="1">
    <source>
        <dbReference type="EMBL" id="OGZ00399.1"/>
    </source>
</evidence>
<dbReference type="AlphaFoldDB" id="A0A1G2CG77"/>
<sequence>MKSKWASFERKEYVIEDLGRPAIFLIPIKKLGITMGDFTVRKNLHEFLVRNFSAYTTSTIPGFGFWRNHQKLVITDQCCEYEVSFRGKNKIPDLLKKLAEIARVTGEACIYVKAGQYSALVYPKKPSR</sequence>
<gene>
    <name evidence="1" type="ORF">A2945_03580</name>
</gene>
<organism evidence="1 2">
    <name type="scientific">Candidatus Liptonbacteria bacterium RIFCSPLOWO2_01_FULL_52_25</name>
    <dbReference type="NCBI Taxonomy" id="1798650"/>
    <lineage>
        <taxon>Bacteria</taxon>
        <taxon>Candidatus Liptoniibacteriota</taxon>
    </lineage>
</organism>
<dbReference type="Proteomes" id="UP000178880">
    <property type="component" value="Unassembled WGS sequence"/>
</dbReference>
<proteinExistence type="predicted"/>
<name>A0A1G2CG77_9BACT</name>
<evidence type="ECO:0000313" key="2">
    <source>
        <dbReference type="Proteomes" id="UP000178880"/>
    </source>
</evidence>
<comment type="caution">
    <text evidence="1">The sequence shown here is derived from an EMBL/GenBank/DDBJ whole genome shotgun (WGS) entry which is preliminary data.</text>
</comment>
<accession>A0A1G2CG77</accession>
<reference evidence="1 2" key="1">
    <citation type="journal article" date="2016" name="Nat. Commun.">
        <title>Thousands of microbial genomes shed light on interconnected biogeochemical processes in an aquifer system.</title>
        <authorList>
            <person name="Anantharaman K."/>
            <person name="Brown C.T."/>
            <person name="Hug L.A."/>
            <person name="Sharon I."/>
            <person name="Castelle C.J."/>
            <person name="Probst A.J."/>
            <person name="Thomas B.C."/>
            <person name="Singh A."/>
            <person name="Wilkins M.J."/>
            <person name="Karaoz U."/>
            <person name="Brodie E.L."/>
            <person name="Williams K.H."/>
            <person name="Hubbard S.S."/>
            <person name="Banfield J.F."/>
        </authorList>
    </citation>
    <scope>NUCLEOTIDE SEQUENCE [LARGE SCALE GENOMIC DNA]</scope>
</reference>
<dbReference type="EMBL" id="MHLA01000001">
    <property type="protein sequence ID" value="OGZ00399.1"/>
    <property type="molecule type" value="Genomic_DNA"/>
</dbReference>
<dbReference type="STRING" id="1798650.A2945_03580"/>
<protein>
    <submittedName>
        <fullName evidence="1">Uncharacterized protein</fullName>
    </submittedName>
</protein>